<dbReference type="PROSITE" id="PS50198">
    <property type="entry name" value="PPIC_PPIASE_2"/>
    <property type="match status" value="2"/>
</dbReference>
<name>A0ABT3A4J7_9ALTE</name>
<dbReference type="HAMAP" id="MF_01183">
    <property type="entry name" value="Chaperone_SurA"/>
    <property type="match status" value="1"/>
</dbReference>
<dbReference type="EC" id="5.2.1.8" evidence="7"/>
<dbReference type="PANTHER" id="PTHR47637">
    <property type="entry name" value="CHAPERONE SURA"/>
    <property type="match status" value="1"/>
</dbReference>
<sequence length="438" mass="49149" precursor="true">MAVFTKLSFWMCALALAVTSMTTSAKQTSLDRVAVIVDQSVILESEVSDLVATVKRNAIANNQSLPSDRALRVQAIERLITTHLQMDMAKRMGIQVSDPQLDQTIANIAAQNNFSMQQLRENIERDGISFERYREDIRQEMIIGEVRRANVRRRIYITPQEINNLVKLIDEQGAEQAEYKLGHILIGLPPEPTDDDIATARNNAERILERLNKDGDFAKLAIANSSGAKALEGGDMGWLNINSMPTLFAEAVQGKSEGELIGPIRSGAGFHILQIQGLRGIEVVKIEEVKARHILIKPSLILSEERAKEQLAEFRQQLIDGEAEFEELAKEHSADPGSALRGGDLGWANPEIYVPAFKDTLASLEKDEYSQPFRSSHGWHLVQLIDRRIDDATDKRKEEKAYQLLYKRKFAEETDAWLREMRDAAYIEVINPADAGES</sequence>
<dbReference type="Proteomes" id="UP001652504">
    <property type="component" value="Unassembled WGS sequence"/>
</dbReference>
<dbReference type="InterPro" id="IPR023058">
    <property type="entry name" value="PPIase_PpiC_CS"/>
</dbReference>
<dbReference type="InterPro" id="IPR046357">
    <property type="entry name" value="PPIase_dom_sf"/>
</dbReference>
<dbReference type="InterPro" id="IPR050280">
    <property type="entry name" value="OMP_Chaperone_SurA"/>
</dbReference>
<keyword evidence="2 7" id="KW-0677">Repeat</keyword>
<dbReference type="SUPFAM" id="SSF109998">
    <property type="entry name" value="Triger factor/SurA peptide-binding domain-like"/>
    <property type="match status" value="1"/>
</dbReference>
<evidence type="ECO:0000259" key="9">
    <source>
        <dbReference type="PROSITE" id="PS50198"/>
    </source>
</evidence>
<dbReference type="InterPro" id="IPR000297">
    <property type="entry name" value="PPIase_PpiC"/>
</dbReference>
<dbReference type="GO" id="GO:0016853">
    <property type="term" value="F:isomerase activity"/>
    <property type="evidence" value="ECO:0007669"/>
    <property type="project" value="UniProtKB-KW"/>
</dbReference>
<evidence type="ECO:0000256" key="6">
    <source>
        <dbReference type="ARBA" id="ARBA00023235"/>
    </source>
</evidence>
<protein>
    <recommendedName>
        <fullName evidence="7">Chaperone SurA</fullName>
    </recommendedName>
    <alternativeName>
        <fullName evidence="7">Peptidyl-prolyl cis-trans isomerase SurA</fullName>
        <shortName evidence="7">PPIase SurA</shortName>
        <ecNumber evidence="7">5.2.1.8</ecNumber>
    </alternativeName>
    <alternativeName>
        <fullName evidence="7">Rotamase SurA</fullName>
    </alternativeName>
</protein>
<dbReference type="SUPFAM" id="SSF54534">
    <property type="entry name" value="FKBP-like"/>
    <property type="match status" value="2"/>
</dbReference>
<evidence type="ECO:0000256" key="4">
    <source>
        <dbReference type="ARBA" id="ARBA00023110"/>
    </source>
</evidence>
<feature type="domain" description="PpiC" evidence="9">
    <location>
        <begin position="286"/>
        <end position="386"/>
    </location>
</feature>
<keyword evidence="11" id="KW-1185">Reference proteome</keyword>
<feature type="chain" id="PRO_5044907375" description="Chaperone SurA" evidence="7">
    <location>
        <begin position="26"/>
        <end position="438"/>
    </location>
</feature>
<comment type="function">
    <text evidence="7">Chaperone involved in the correct folding and assembly of outer membrane proteins. Recognizes specific patterns of aromatic residues and the orientation of their side chains, which are found more frequently in integral outer membrane proteins. May act in both early periplasmic and late outer membrane-associated steps of protein maturation.</text>
</comment>
<keyword evidence="4 7" id="KW-0697">Rotamase</keyword>
<evidence type="ECO:0000313" key="11">
    <source>
        <dbReference type="Proteomes" id="UP001652504"/>
    </source>
</evidence>
<dbReference type="PROSITE" id="PS01096">
    <property type="entry name" value="PPIC_PPIASE_1"/>
    <property type="match status" value="1"/>
</dbReference>
<dbReference type="PANTHER" id="PTHR47637:SF1">
    <property type="entry name" value="CHAPERONE SURA"/>
    <property type="match status" value="1"/>
</dbReference>
<keyword evidence="6 7" id="KW-0413">Isomerase</keyword>
<evidence type="ECO:0000256" key="8">
    <source>
        <dbReference type="SAM" id="Coils"/>
    </source>
</evidence>
<keyword evidence="1 7" id="KW-0732">Signal</keyword>
<proteinExistence type="inferred from homology"/>
<reference evidence="10 11" key="1">
    <citation type="submission" date="2022-10" db="EMBL/GenBank/DDBJ databases">
        <title>Aestuariibacter sp. AA17 isolated from Montipora capitata coral fragment.</title>
        <authorList>
            <person name="Emsley S.A."/>
            <person name="Pfannmuller K.M."/>
            <person name="Loughran R.M."/>
            <person name="Shlafstein M."/>
            <person name="Papke E."/>
            <person name="Saw J.H."/>
            <person name="Ushijima B."/>
            <person name="Videau P."/>
        </authorList>
    </citation>
    <scope>NUCLEOTIDE SEQUENCE [LARGE SCALE GENOMIC DNA]</scope>
    <source>
        <strain evidence="10 11">AA17</strain>
    </source>
</reference>
<comment type="subcellular location">
    <subcellularLocation>
        <location evidence="7">Periplasm</location>
    </subcellularLocation>
    <text evidence="7">Is capable of associating with the outer membrane.</text>
</comment>
<dbReference type="EMBL" id="JAOWKX010000001">
    <property type="protein sequence ID" value="MCV2883565.1"/>
    <property type="molecule type" value="Genomic_DNA"/>
</dbReference>
<dbReference type="NCBIfam" id="NF008038">
    <property type="entry name" value="PRK10770.1"/>
    <property type="match status" value="1"/>
</dbReference>
<evidence type="ECO:0000256" key="2">
    <source>
        <dbReference type="ARBA" id="ARBA00022737"/>
    </source>
</evidence>
<feature type="coiled-coil region" evidence="8">
    <location>
        <begin position="304"/>
        <end position="331"/>
    </location>
</feature>
<evidence type="ECO:0000256" key="7">
    <source>
        <dbReference type="HAMAP-Rule" id="MF_01183"/>
    </source>
</evidence>
<dbReference type="Pfam" id="PF09312">
    <property type="entry name" value="SurA_N"/>
    <property type="match status" value="1"/>
</dbReference>
<comment type="catalytic activity">
    <reaction evidence="7">
        <text>[protein]-peptidylproline (omega=180) = [protein]-peptidylproline (omega=0)</text>
        <dbReference type="Rhea" id="RHEA:16237"/>
        <dbReference type="Rhea" id="RHEA-COMP:10747"/>
        <dbReference type="Rhea" id="RHEA-COMP:10748"/>
        <dbReference type="ChEBI" id="CHEBI:83833"/>
        <dbReference type="ChEBI" id="CHEBI:83834"/>
        <dbReference type="EC" id="5.2.1.8"/>
    </reaction>
</comment>
<evidence type="ECO:0000313" key="10">
    <source>
        <dbReference type="EMBL" id="MCV2883565.1"/>
    </source>
</evidence>
<dbReference type="Gene3D" id="1.10.4030.10">
    <property type="entry name" value="Porin chaperone SurA, peptide-binding domain"/>
    <property type="match status" value="2"/>
</dbReference>
<keyword evidence="5 7" id="KW-0143">Chaperone</keyword>
<evidence type="ECO:0000256" key="5">
    <source>
        <dbReference type="ARBA" id="ARBA00023186"/>
    </source>
</evidence>
<dbReference type="InterPro" id="IPR027304">
    <property type="entry name" value="Trigger_fact/SurA_dom_sf"/>
</dbReference>
<dbReference type="Pfam" id="PF00639">
    <property type="entry name" value="Rotamase"/>
    <property type="match status" value="2"/>
</dbReference>
<keyword evidence="3 7" id="KW-0574">Periplasm</keyword>
<dbReference type="InterPro" id="IPR023034">
    <property type="entry name" value="PPIase_SurA"/>
</dbReference>
<evidence type="ECO:0000256" key="1">
    <source>
        <dbReference type="ARBA" id="ARBA00022729"/>
    </source>
</evidence>
<gene>
    <name evidence="7 10" type="primary">surA</name>
    <name evidence="10" type="ORF">OE749_02485</name>
</gene>
<dbReference type="Gene3D" id="3.10.50.40">
    <property type="match status" value="2"/>
</dbReference>
<evidence type="ECO:0000256" key="3">
    <source>
        <dbReference type="ARBA" id="ARBA00022764"/>
    </source>
</evidence>
<keyword evidence="8" id="KW-0175">Coiled coil</keyword>
<feature type="signal peptide" evidence="7">
    <location>
        <begin position="1"/>
        <end position="25"/>
    </location>
</feature>
<comment type="domain">
    <text evidence="7">The PPIase activity resides only in the second parvulin domain. The N-terminal region and the C-terminal tail are necessary and sufficient for the chaperone activity of SurA. The PPIase activity is dispensable for SurA to function as a chaperone. The N-terminal region and the C-terminal tail are also required for porin recognition.</text>
</comment>
<organism evidence="10 11">
    <name type="scientific">Fluctibacter corallii</name>
    <dbReference type="NCBI Taxonomy" id="2984329"/>
    <lineage>
        <taxon>Bacteria</taxon>
        <taxon>Pseudomonadati</taxon>
        <taxon>Pseudomonadota</taxon>
        <taxon>Gammaproteobacteria</taxon>
        <taxon>Alteromonadales</taxon>
        <taxon>Alteromonadaceae</taxon>
        <taxon>Fluctibacter</taxon>
    </lineage>
</organism>
<dbReference type="RefSeq" id="WP_263710761.1">
    <property type="nucleotide sequence ID" value="NZ_JAOWKX010000001.1"/>
</dbReference>
<dbReference type="InterPro" id="IPR015391">
    <property type="entry name" value="SurA_N"/>
</dbReference>
<accession>A0ABT3A4J7</accession>
<comment type="caution">
    <text evidence="10">The sequence shown here is derived from an EMBL/GenBank/DDBJ whole genome shotgun (WGS) entry which is preliminary data.</text>
</comment>
<feature type="domain" description="PpiC" evidence="9">
    <location>
        <begin position="176"/>
        <end position="277"/>
    </location>
</feature>